<evidence type="ECO:0000256" key="1">
    <source>
        <dbReference type="ARBA" id="ARBA00022723"/>
    </source>
</evidence>
<evidence type="ECO:0008006" key="10">
    <source>
        <dbReference type="Google" id="ProtNLM"/>
    </source>
</evidence>
<keyword evidence="3" id="KW-0862">Zinc</keyword>
<evidence type="ECO:0000259" key="6">
    <source>
        <dbReference type="PROSITE" id="PS50908"/>
    </source>
</evidence>
<feature type="compositionally biased region" description="Acidic residues" evidence="5">
    <location>
        <begin position="468"/>
        <end position="489"/>
    </location>
</feature>
<dbReference type="InterPro" id="IPR037274">
    <property type="entry name" value="Znf_CHY_sf"/>
</dbReference>
<feature type="domain" description="RWD" evidence="6">
    <location>
        <begin position="67"/>
        <end position="179"/>
    </location>
</feature>
<feature type="region of interest" description="Disordered" evidence="5">
    <location>
        <begin position="17"/>
        <end position="39"/>
    </location>
</feature>
<evidence type="ECO:0000256" key="4">
    <source>
        <dbReference type="PROSITE-ProRule" id="PRU00601"/>
    </source>
</evidence>
<organism evidence="8 9">
    <name type="scientific">Jimgerdemannia flammicorona</name>
    <dbReference type="NCBI Taxonomy" id="994334"/>
    <lineage>
        <taxon>Eukaryota</taxon>
        <taxon>Fungi</taxon>
        <taxon>Fungi incertae sedis</taxon>
        <taxon>Mucoromycota</taxon>
        <taxon>Mucoromycotina</taxon>
        <taxon>Endogonomycetes</taxon>
        <taxon>Endogonales</taxon>
        <taxon>Endogonaceae</taxon>
        <taxon>Jimgerdemannia</taxon>
    </lineage>
</organism>
<evidence type="ECO:0000313" key="9">
    <source>
        <dbReference type="Proteomes" id="UP000268093"/>
    </source>
</evidence>
<feature type="region of interest" description="Disordered" evidence="5">
    <location>
        <begin position="451"/>
        <end position="493"/>
    </location>
</feature>
<feature type="domain" description="CHY-type" evidence="7">
    <location>
        <begin position="797"/>
        <end position="874"/>
    </location>
</feature>
<feature type="region of interest" description="Disordered" evidence="5">
    <location>
        <begin position="508"/>
        <end position="537"/>
    </location>
</feature>
<dbReference type="EMBL" id="RBNI01004000">
    <property type="protein sequence ID" value="RUP47879.1"/>
    <property type="molecule type" value="Genomic_DNA"/>
</dbReference>
<evidence type="ECO:0000256" key="2">
    <source>
        <dbReference type="ARBA" id="ARBA00022771"/>
    </source>
</evidence>
<dbReference type="Proteomes" id="UP000268093">
    <property type="component" value="Unassembled WGS sequence"/>
</dbReference>
<dbReference type="AlphaFoldDB" id="A0A433DAJ0"/>
<feature type="compositionally biased region" description="Low complexity" evidence="5">
    <location>
        <begin position="515"/>
        <end position="530"/>
    </location>
</feature>
<evidence type="ECO:0000256" key="5">
    <source>
        <dbReference type="SAM" id="MobiDB-lite"/>
    </source>
</evidence>
<accession>A0A433DAJ0</accession>
<name>A0A433DAJ0_9FUNG</name>
<dbReference type="PROSITE" id="PS51266">
    <property type="entry name" value="ZF_CHY"/>
    <property type="match status" value="1"/>
</dbReference>
<evidence type="ECO:0000259" key="7">
    <source>
        <dbReference type="PROSITE" id="PS51266"/>
    </source>
</evidence>
<gene>
    <name evidence="8" type="ORF">BC936DRAFT_145237</name>
</gene>
<proteinExistence type="predicted"/>
<dbReference type="OrthoDB" id="10253329at2759"/>
<dbReference type="GO" id="GO:0008270">
    <property type="term" value="F:zinc ion binding"/>
    <property type="evidence" value="ECO:0007669"/>
    <property type="project" value="UniProtKB-KW"/>
</dbReference>
<dbReference type="PROSITE" id="PS50908">
    <property type="entry name" value="RWD"/>
    <property type="match status" value="1"/>
</dbReference>
<dbReference type="InterPro" id="IPR006575">
    <property type="entry name" value="RWD_dom"/>
</dbReference>
<reference evidence="8 9" key="1">
    <citation type="journal article" date="2018" name="New Phytol.">
        <title>Phylogenomics of Endogonaceae and evolution of mycorrhizas within Mucoromycota.</title>
        <authorList>
            <person name="Chang Y."/>
            <person name="Desiro A."/>
            <person name="Na H."/>
            <person name="Sandor L."/>
            <person name="Lipzen A."/>
            <person name="Clum A."/>
            <person name="Barry K."/>
            <person name="Grigoriev I.V."/>
            <person name="Martin F.M."/>
            <person name="Stajich J.E."/>
            <person name="Smith M.E."/>
            <person name="Bonito G."/>
            <person name="Spatafora J.W."/>
        </authorList>
    </citation>
    <scope>NUCLEOTIDE SEQUENCE [LARGE SCALE GENOMIC DNA]</scope>
    <source>
        <strain evidence="8 9">GMNB39</strain>
    </source>
</reference>
<dbReference type="SUPFAM" id="SSF161219">
    <property type="entry name" value="CHY zinc finger-like"/>
    <property type="match status" value="1"/>
</dbReference>
<sequence length="946" mass="105885">MNKKKRTLLSDLVASEQSQSLLEEPLEEQETRHVSVPMGRDGSIRMAVSRPSIADDPNKLQQVARTSELEQLERRFRSSHTIIRSDDQETVVQVALPPSDPDFPFELETLVLNITVPTGYPGPGSLCSVKVTNTEIPIGFSRNLEKGFDVYVAAMALPSVSHQTLIQQLNWLDKNMELLLQRPPAATIRFVRNSDRAQSVASVVAAATSEPVIESAALSLYVPELVLAPAPAATQSQTPTYTKQQLDEASARRTQELRQVENRFRVSYKVIKATLEETAIRLVIPPSDPEFAFKAEVGDALELEMVVPTVYPLEPCTIHVLNGAVEDWRKKYILALVLFSDLNRICRNIADGFFSHVLEALTSSTLVAVPSIFQHLNWLDRNLENLMRLPRPKPSTPKLSTLTIDAGQPGINEKLPAKSIFRNEKDDEDGLSKDFKKKILFVERPNNGIPTLVDLSVGTDSGIKPERDEEEDSVNDSYTDTESEDDDEQINSIPDDLFRVSLNVGRTPHEHAGASSELQSPSQSNQPQQPRRGTELRLPNIRLDNVALLRCTTLNILLRCARCKGTVEVRDVVSEINEGQGPGYPVNECNLTRKSEKWVSCPTCTLLLGVRFKGGLNVIPLARLLHSLDLIHENSSTLGLLQLAGCVPFDLLPSTYQPTCSHCVESSTLVIPQPPLKNVGRDQLAIAVCRNCHLRMTIHFAELKFVRLGDLTSGERLKVLGDDASKLKRKKRQLGKELGIVMGQPLPHQGTCKHYRKSYRWYVNRFAHILSFRFVLEVLTRKVLFYYRFRFPCCGKRKNYILSCVCKWIVCCILCTRLIAREMFACPNCTKVYPCDICHDDAEDHDHELARKIACGFCAREQGMVGKAVCTCGADLVKTYGKGFWEGGQGVREQNLMNRNDSRKHKGTLKTVSKKEQRVGAAGKRAIAEKEWFGMATRGVIPTERK</sequence>
<evidence type="ECO:0000313" key="8">
    <source>
        <dbReference type="EMBL" id="RUP47879.1"/>
    </source>
</evidence>
<keyword evidence="1" id="KW-0479">Metal-binding</keyword>
<evidence type="ECO:0000256" key="3">
    <source>
        <dbReference type="ARBA" id="ARBA00022833"/>
    </source>
</evidence>
<comment type="caution">
    <text evidence="8">The sequence shown here is derived from an EMBL/GenBank/DDBJ whole genome shotgun (WGS) entry which is preliminary data.</text>
</comment>
<dbReference type="InterPro" id="IPR008913">
    <property type="entry name" value="Znf_CHY"/>
</dbReference>
<keyword evidence="2 4" id="KW-0863">Zinc-finger</keyword>
<protein>
    <recommendedName>
        <fullName evidence="10">CHY-type domain-containing protein</fullName>
    </recommendedName>
</protein>
<keyword evidence="9" id="KW-1185">Reference proteome</keyword>